<evidence type="ECO:0000256" key="1">
    <source>
        <dbReference type="SAM" id="Phobius"/>
    </source>
</evidence>
<sequence length="197" mass="21293">MEKKASPTVIIMAVVVTLAVIAGIAWMVWASIAPKQADLTADQEIVSHEGHDHADPTKTSAQAAAQAVMGAAYSWQPAHFETPLDGLLGVSDRLTEELAEQMEIAATDPNHVVANEWDTWAKNGDVISAATETTNEEIRDDLSKVTVLVTQNVLTSQGDVTPYSQFEVTVDAVATTGQSKQEMTWLVQRFAITNVIF</sequence>
<dbReference type="Proteomes" id="UP000011760">
    <property type="component" value="Chromosome"/>
</dbReference>
<dbReference type="KEGG" id="ccn:H924_03725"/>
<dbReference type="HOGENOM" id="CLU_1382082_0_0_11"/>
<accession>M1UXW8</accession>
<dbReference type="EMBL" id="CP004354">
    <property type="protein sequence ID" value="AGG66193.1"/>
    <property type="molecule type" value="Genomic_DNA"/>
</dbReference>
<dbReference type="AlphaFoldDB" id="M1UXW8"/>
<feature type="transmembrane region" description="Helical" evidence="1">
    <location>
        <begin position="9"/>
        <end position="29"/>
    </location>
</feature>
<evidence type="ECO:0000313" key="3">
    <source>
        <dbReference type="Proteomes" id="UP000011760"/>
    </source>
</evidence>
<keyword evidence="1" id="KW-1133">Transmembrane helix</keyword>
<dbReference type="RefSeq" id="WP_015650631.1">
    <property type="nucleotide sequence ID" value="NC_020506.1"/>
</dbReference>
<keyword evidence="1" id="KW-0472">Membrane</keyword>
<name>M1UXW8_9CORY</name>
<reference evidence="2 3" key="1">
    <citation type="submission" date="2013-02" db="EMBL/GenBank/DDBJ databases">
        <title>The complete genome sequence of Corynebacterium callunae DSM 20147.</title>
        <authorList>
            <person name="Ruckert C."/>
            <person name="Albersmeier A."/>
            <person name="Kalinowski J."/>
        </authorList>
    </citation>
    <scope>NUCLEOTIDE SEQUENCE [LARGE SCALE GENOMIC DNA]</scope>
    <source>
        <strain evidence="2 3">DSM 20147</strain>
    </source>
</reference>
<protein>
    <submittedName>
        <fullName evidence="2">Uncharacterized protein</fullName>
    </submittedName>
</protein>
<proteinExistence type="predicted"/>
<organism evidence="2 3">
    <name type="scientific">Corynebacterium callunae DSM 20147</name>
    <dbReference type="NCBI Taxonomy" id="1121353"/>
    <lineage>
        <taxon>Bacteria</taxon>
        <taxon>Bacillati</taxon>
        <taxon>Actinomycetota</taxon>
        <taxon>Actinomycetes</taxon>
        <taxon>Mycobacteriales</taxon>
        <taxon>Corynebacteriaceae</taxon>
        <taxon>Corynebacterium</taxon>
    </lineage>
</organism>
<dbReference type="STRING" id="1121353.H924_03725"/>
<dbReference type="eggNOG" id="ENOG50328U1">
    <property type="taxonomic scope" value="Bacteria"/>
</dbReference>
<keyword evidence="1" id="KW-0812">Transmembrane</keyword>
<gene>
    <name evidence="2" type="ORF">H924_03725</name>
</gene>
<dbReference type="PATRIC" id="fig|1121353.3.peg.766"/>
<keyword evidence="3" id="KW-1185">Reference proteome</keyword>
<evidence type="ECO:0000313" key="2">
    <source>
        <dbReference type="EMBL" id="AGG66193.1"/>
    </source>
</evidence>